<feature type="transmembrane region" description="Helical" evidence="8">
    <location>
        <begin position="191"/>
        <end position="209"/>
    </location>
</feature>
<reference evidence="10 11" key="1">
    <citation type="submission" date="2018-12" db="EMBL/GenBank/DDBJ databases">
        <title>Deinococcus radiophilus ATCC 27603 genome sequencing and assembly.</title>
        <authorList>
            <person name="Maclea K.S."/>
            <person name="Maynard C.R."/>
        </authorList>
    </citation>
    <scope>NUCLEOTIDE SEQUENCE [LARGE SCALE GENOMIC DNA]</scope>
    <source>
        <strain evidence="10 11">ATCC 27603</strain>
    </source>
</reference>
<feature type="transmembrane region" description="Helical" evidence="8">
    <location>
        <begin position="84"/>
        <end position="107"/>
    </location>
</feature>
<evidence type="ECO:0000256" key="4">
    <source>
        <dbReference type="ARBA" id="ARBA00022475"/>
    </source>
</evidence>
<keyword evidence="4" id="KW-1003">Cell membrane</keyword>
<proteinExistence type="inferred from homology"/>
<evidence type="ECO:0000256" key="7">
    <source>
        <dbReference type="ARBA" id="ARBA00023136"/>
    </source>
</evidence>
<evidence type="ECO:0000256" key="6">
    <source>
        <dbReference type="ARBA" id="ARBA00022989"/>
    </source>
</evidence>
<feature type="domain" description="ABC transmembrane type-1" evidence="9">
    <location>
        <begin position="15"/>
        <end position="209"/>
    </location>
</feature>
<dbReference type="InterPro" id="IPR051322">
    <property type="entry name" value="AA_ABC_Transporter_Permease"/>
</dbReference>
<keyword evidence="3 8" id="KW-0813">Transport</keyword>
<dbReference type="SUPFAM" id="SSF161098">
    <property type="entry name" value="MetI-like"/>
    <property type="match status" value="1"/>
</dbReference>
<dbReference type="Proteomes" id="UP000277766">
    <property type="component" value="Unassembled WGS sequence"/>
</dbReference>
<evidence type="ECO:0000313" key="11">
    <source>
        <dbReference type="Proteomes" id="UP000277766"/>
    </source>
</evidence>
<accession>A0A431VQ67</accession>
<dbReference type="Pfam" id="PF00528">
    <property type="entry name" value="BPD_transp_1"/>
    <property type="match status" value="1"/>
</dbReference>
<evidence type="ECO:0000256" key="5">
    <source>
        <dbReference type="ARBA" id="ARBA00022692"/>
    </source>
</evidence>
<name>A0A431VQ67_9DEIO</name>
<keyword evidence="6 8" id="KW-1133">Transmembrane helix</keyword>
<evidence type="ECO:0000259" key="9">
    <source>
        <dbReference type="PROSITE" id="PS50928"/>
    </source>
</evidence>
<dbReference type="NCBIfam" id="NF008049">
    <property type="entry name" value="PRK10782.1"/>
    <property type="match status" value="1"/>
</dbReference>
<keyword evidence="11" id="KW-1185">Reference proteome</keyword>
<dbReference type="GO" id="GO:0048473">
    <property type="term" value="P:D-methionine transmembrane transport"/>
    <property type="evidence" value="ECO:0007669"/>
    <property type="project" value="TreeGrafter"/>
</dbReference>
<protein>
    <submittedName>
        <fullName evidence="10">ABC transporter permease</fullName>
    </submittedName>
</protein>
<evidence type="ECO:0000256" key="3">
    <source>
        <dbReference type="ARBA" id="ARBA00022448"/>
    </source>
</evidence>
<dbReference type="PANTHER" id="PTHR30450:SF1">
    <property type="entry name" value="D-METHIONINE TRANSPORT SYSTEM PERMEASE PROTEIN METI-RELATED"/>
    <property type="match status" value="1"/>
</dbReference>
<keyword evidence="5 8" id="KW-0812">Transmembrane</keyword>
<dbReference type="EMBL" id="RXPE01000032">
    <property type="protein sequence ID" value="RTR25273.1"/>
    <property type="molecule type" value="Genomic_DNA"/>
</dbReference>
<feature type="transmembrane region" description="Helical" evidence="8">
    <location>
        <begin position="54"/>
        <end position="78"/>
    </location>
</feature>
<dbReference type="GO" id="GO:0005886">
    <property type="term" value="C:plasma membrane"/>
    <property type="evidence" value="ECO:0007669"/>
    <property type="project" value="UniProtKB-SubCell"/>
</dbReference>
<comment type="similarity">
    <text evidence="2">Belongs to the binding-protein-dependent transport system permease family. CysTW subfamily.</text>
</comment>
<dbReference type="PROSITE" id="PS50928">
    <property type="entry name" value="ABC_TM1"/>
    <property type="match status" value="1"/>
</dbReference>
<evidence type="ECO:0000313" key="10">
    <source>
        <dbReference type="EMBL" id="RTR25273.1"/>
    </source>
</evidence>
<dbReference type="InterPro" id="IPR000515">
    <property type="entry name" value="MetI-like"/>
</dbReference>
<evidence type="ECO:0000256" key="2">
    <source>
        <dbReference type="ARBA" id="ARBA00007069"/>
    </source>
</evidence>
<organism evidence="10 11">
    <name type="scientific">Deinococcus radiophilus</name>
    <dbReference type="NCBI Taxonomy" id="32062"/>
    <lineage>
        <taxon>Bacteria</taxon>
        <taxon>Thermotogati</taxon>
        <taxon>Deinococcota</taxon>
        <taxon>Deinococci</taxon>
        <taxon>Deinococcales</taxon>
        <taxon>Deinococcaceae</taxon>
        <taxon>Deinococcus</taxon>
    </lineage>
</organism>
<keyword evidence="7 8" id="KW-0472">Membrane</keyword>
<dbReference type="RefSeq" id="WP_126352962.1">
    <property type="nucleotide sequence ID" value="NZ_JBHSVX010000005.1"/>
</dbReference>
<dbReference type="Gene3D" id="1.10.3720.10">
    <property type="entry name" value="MetI-like"/>
    <property type="match status" value="1"/>
</dbReference>
<comment type="caution">
    <text evidence="10">The sequence shown here is derived from an EMBL/GenBank/DDBJ whole genome shotgun (WGS) entry which is preliminary data.</text>
</comment>
<evidence type="ECO:0000256" key="1">
    <source>
        <dbReference type="ARBA" id="ARBA00004651"/>
    </source>
</evidence>
<dbReference type="InterPro" id="IPR035906">
    <property type="entry name" value="MetI-like_sf"/>
</dbReference>
<dbReference type="AlphaFoldDB" id="A0A431VQ67"/>
<dbReference type="OrthoDB" id="9793490at2"/>
<comment type="subcellular location">
    <subcellularLocation>
        <location evidence="1 8">Cell membrane</location>
        <topology evidence="1 8">Multi-pass membrane protein</topology>
    </subcellularLocation>
</comment>
<dbReference type="CDD" id="cd06261">
    <property type="entry name" value="TM_PBP2"/>
    <property type="match status" value="1"/>
</dbReference>
<feature type="transmembrane region" description="Helical" evidence="8">
    <location>
        <begin position="20"/>
        <end position="42"/>
    </location>
</feature>
<evidence type="ECO:0000256" key="8">
    <source>
        <dbReference type="RuleBase" id="RU363032"/>
    </source>
</evidence>
<gene>
    <name evidence="10" type="ORF">EJ104_11510</name>
</gene>
<sequence length="219" mass="23408">MILDPAVWPLLWKATLETLWMVLPSALLAQLLGTLLGVWLHLTRPGGLTPHPALFRVLDATVNVGRSFPFIILMIVLIPLTRALVGTSIGSTAAIVPLTVSAVPFLARLVEGSLREVPTGVTEAARAMGATTRQTVTKVLLPEALLGLLHAFTVLLISLIGYSAVAGAIGAGGLGDLAIRYGYQRFDTPTMVVTVVALLLIVQLVQWLGDRAERRADHR</sequence>
<dbReference type="FunFam" id="1.10.3720.10:FF:000002">
    <property type="entry name" value="D-methionine ABC transporter permease MetI"/>
    <property type="match status" value="1"/>
</dbReference>
<feature type="transmembrane region" description="Helical" evidence="8">
    <location>
        <begin position="148"/>
        <end position="171"/>
    </location>
</feature>
<dbReference type="PANTHER" id="PTHR30450">
    <property type="entry name" value="ABC TRANSPORTER PERMEASE"/>
    <property type="match status" value="1"/>
</dbReference>